<gene>
    <name evidence="2" type="ORF">A3A34_03605</name>
</gene>
<comment type="caution">
    <text evidence="2">The sequence shown here is derived from an EMBL/GenBank/DDBJ whole genome shotgun (WGS) entry which is preliminary data.</text>
</comment>
<dbReference type="PANTHER" id="PTHR33608">
    <property type="entry name" value="BLL2464 PROTEIN"/>
    <property type="match status" value="1"/>
</dbReference>
<protein>
    <recommendedName>
        <fullName evidence="1">DUF58 domain-containing protein</fullName>
    </recommendedName>
</protein>
<proteinExistence type="predicted"/>
<accession>A0A1F6EMK8</accession>
<dbReference type="PANTHER" id="PTHR33608:SF6">
    <property type="entry name" value="BLL2464 PROTEIN"/>
    <property type="match status" value="1"/>
</dbReference>
<dbReference type="Pfam" id="PF01882">
    <property type="entry name" value="DUF58"/>
    <property type="match status" value="1"/>
</dbReference>
<feature type="domain" description="DUF58" evidence="1">
    <location>
        <begin position="19"/>
        <end position="217"/>
    </location>
</feature>
<dbReference type="STRING" id="1798507.A3A34_03605"/>
<organism evidence="2 3">
    <name type="scientific">Candidatus Kaiserbacteria bacterium RIFCSPLOWO2_01_FULL_50_24</name>
    <dbReference type="NCBI Taxonomy" id="1798507"/>
    <lineage>
        <taxon>Bacteria</taxon>
        <taxon>Candidatus Kaiseribacteriota</taxon>
    </lineage>
</organism>
<dbReference type="InterPro" id="IPR002881">
    <property type="entry name" value="DUF58"/>
</dbReference>
<dbReference type="EMBL" id="MFLU01000011">
    <property type="protein sequence ID" value="OGG74879.1"/>
    <property type="molecule type" value="Genomic_DNA"/>
</dbReference>
<sequence>MLGLERSIARGRGIEFHSMREFQDSDSPRDIDWMASARLSDDDLELVSREFMPEHQIRVLVVADEHASMRYPSKKPLYAEALVELLGRAAHESGNSISVVGVGGEGMIYSGWMSSEEDVRTFLDSADEQKRRPRLRASAHTFAGLLDELRLKNTLVVFVTDFLELERIPLDALRAINPAQNVKSVAVVFDEWSGFAPIESALALRSPEGDAFATLDMRKGGSLEREVNAFRGRVAELKRRGRTCNLSVVTVPLVEEDPLRNFQKQWQQVMEEDN</sequence>
<name>A0A1F6EMK8_9BACT</name>
<evidence type="ECO:0000259" key="1">
    <source>
        <dbReference type="Pfam" id="PF01882"/>
    </source>
</evidence>
<dbReference type="Proteomes" id="UP000178587">
    <property type="component" value="Unassembled WGS sequence"/>
</dbReference>
<dbReference type="AlphaFoldDB" id="A0A1F6EMK8"/>
<reference evidence="2 3" key="1">
    <citation type="journal article" date="2016" name="Nat. Commun.">
        <title>Thousands of microbial genomes shed light on interconnected biogeochemical processes in an aquifer system.</title>
        <authorList>
            <person name="Anantharaman K."/>
            <person name="Brown C.T."/>
            <person name="Hug L.A."/>
            <person name="Sharon I."/>
            <person name="Castelle C.J."/>
            <person name="Probst A.J."/>
            <person name="Thomas B.C."/>
            <person name="Singh A."/>
            <person name="Wilkins M.J."/>
            <person name="Karaoz U."/>
            <person name="Brodie E.L."/>
            <person name="Williams K.H."/>
            <person name="Hubbard S.S."/>
            <person name="Banfield J.F."/>
        </authorList>
    </citation>
    <scope>NUCLEOTIDE SEQUENCE [LARGE SCALE GENOMIC DNA]</scope>
</reference>
<evidence type="ECO:0000313" key="2">
    <source>
        <dbReference type="EMBL" id="OGG74879.1"/>
    </source>
</evidence>
<evidence type="ECO:0000313" key="3">
    <source>
        <dbReference type="Proteomes" id="UP000178587"/>
    </source>
</evidence>